<sequence length="361" mass="38824">MATKLLILLGTKKGLFILESDAARRIWAQRGPYCEAWPICHAIADPRTGTIHAGGGNEWFGPAVWTSADLGATWTHSSEGLAYASGETPIRAVWSLAEGLGGALYAGVEPAGLFRSDDGGARWRHIAGLRDHPSRPHWQPGGGGLILHALVPHPTDERQLWVGISSAGVFHTADGGDTWQPRNSGIRCDYLPEDQRYPEYGQCVHGLAMAPGMPDRLYQQNHCGMYRSDDGGRSWQSIEAGLPSSFGFPAAAHPRDPETLYLLPLNGDSAGRYVPDAKAAVWRTRDRGESWQALRDGLPQGNAFFGVLRQAMATDPLSPAGVYFGTGSGSLFASADEGESWTCIAQHLPAISSVETLLVEA</sequence>
<dbReference type="PANTHER" id="PTHR43739:SF5">
    <property type="entry name" value="EXO-ALPHA-SIALIDASE"/>
    <property type="match status" value="1"/>
</dbReference>
<dbReference type="EMBL" id="CADCTL010000284">
    <property type="protein sequence ID" value="CAA9281727.1"/>
    <property type="molecule type" value="Genomic_DNA"/>
</dbReference>
<protein>
    <submittedName>
        <fullName evidence="1">GH74</fullName>
    </submittedName>
</protein>
<dbReference type="SUPFAM" id="SSF110296">
    <property type="entry name" value="Oligoxyloglucan reducing end-specific cellobiohydrolase"/>
    <property type="match status" value="1"/>
</dbReference>
<dbReference type="GO" id="GO:0010411">
    <property type="term" value="P:xyloglucan metabolic process"/>
    <property type="evidence" value="ECO:0007669"/>
    <property type="project" value="TreeGrafter"/>
</dbReference>
<evidence type="ECO:0000313" key="1">
    <source>
        <dbReference type="EMBL" id="CAA9281727.1"/>
    </source>
</evidence>
<dbReference type="CDD" id="cd15482">
    <property type="entry name" value="Sialidase_non-viral"/>
    <property type="match status" value="1"/>
</dbReference>
<dbReference type="PANTHER" id="PTHR43739">
    <property type="entry name" value="XYLOGLUCANASE (EUROFUNG)"/>
    <property type="match status" value="1"/>
</dbReference>
<reference evidence="1" key="1">
    <citation type="submission" date="2020-02" db="EMBL/GenBank/DDBJ databases">
        <authorList>
            <person name="Meier V. D."/>
        </authorList>
    </citation>
    <scope>NUCLEOTIDE SEQUENCE</scope>
    <source>
        <strain evidence="1">AVDCRST_MAG04</strain>
    </source>
</reference>
<name>A0A6J4JLP8_9PROT</name>
<proteinExistence type="predicted"/>
<dbReference type="InterPro" id="IPR015943">
    <property type="entry name" value="WD40/YVTN_repeat-like_dom_sf"/>
</dbReference>
<organism evidence="1">
    <name type="scientific">uncultured Acetobacteraceae bacterium</name>
    <dbReference type="NCBI Taxonomy" id="169975"/>
    <lineage>
        <taxon>Bacteria</taxon>
        <taxon>Pseudomonadati</taxon>
        <taxon>Pseudomonadota</taxon>
        <taxon>Alphaproteobacteria</taxon>
        <taxon>Acetobacterales</taxon>
        <taxon>Acetobacteraceae</taxon>
        <taxon>environmental samples</taxon>
    </lineage>
</organism>
<dbReference type="InterPro" id="IPR052025">
    <property type="entry name" value="Xyloglucanase_GH74"/>
</dbReference>
<gene>
    <name evidence="1" type="ORF">AVDCRST_MAG04-3772</name>
</gene>
<accession>A0A6J4JLP8</accession>
<dbReference type="AlphaFoldDB" id="A0A6J4JLP8"/>
<dbReference type="Gene3D" id="2.130.10.10">
    <property type="entry name" value="YVTN repeat-like/Quinoprotein amine dehydrogenase"/>
    <property type="match status" value="1"/>
</dbReference>